<feature type="region of interest" description="Disordered" evidence="1">
    <location>
        <begin position="686"/>
        <end position="707"/>
    </location>
</feature>
<gene>
    <name evidence="2" type="ORF">SSLN_LOCUS9799</name>
</gene>
<dbReference type="STRING" id="70667.A0A183T001"/>
<feature type="region of interest" description="Disordered" evidence="1">
    <location>
        <begin position="85"/>
        <end position="108"/>
    </location>
</feature>
<feature type="region of interest" description="Disordered" evidence="1">
    <location>
        <begin position="150"/>
        <end position="174"/>
    </location>
</feature>
<dbReference type="WBParaSite" id="SSLN_0001016101-mRNA-1">
    <property type="protein sequence ID" value="SSLN_0001016101-mRNA-1"/>
    <property type="gene ID" value="SSLN_0001016101"/>
</dbReference>
<reference evidence="2 3" key="2">
    <citation type="submission" date="2018-11" db="EMBL/GenBank/DDBJ databases">
        <authorList>
            <consortium name="Pathogen Informatics"/>
        </authorList>
    </citation>
    <scope>NUCLEOTIDE SEQUENCE [LARGE SCALE GENOMIC DNA]</scope>
    <source>
        <strain evidence="2 3">NST_G2</strain>
    </source>
</reference>
<evidence type="ECO:0000313" key="2">
    <source>
        <dbReference type="EMBL" id="VDL96184.1"/>
    </source>
</evidence>
<feature type="region of interest" description="Disordered" evidence="1">
    <location>
        <begin position="424"/>
        <end position="443"/>
    </location>
</feature>
<evidence type="ECO:0000313" key="4">
    <source>
        <dbReference type="WBParaSite" id="SSLN_0001016101-mRNA-1"/>
    </source>
</evidence>
<proteinExistence type="predicted"/>
<evidence type="ECO:0000313" key="3">
    <source>
        <dbReference type="Proteomes" id="UP000275846"/>
    </source>
</evidence>
<feature type="region of interest" description="Disordered" evidence="1">
    <location>
        <begin position="596"/>
        <end position="638"/>
    </location>
</feature>
<dbReference type="Proteomes" id="UP000275846">
    <property type="component" value="Unassembled WGS sequence"/>
</dbReference>
<reference evidence="4" key="1">
    <citation type="submission" date="2016-06" db="UniProtKB">
        <authorList>
            <consortium name="WormBaseParasite"/>
        </authorList>
    </citation>
    <scope>IDENTIFICATION</scope>
</reference>
<sequence>MSNLTLYLNEVFPQPLPTFPGPDDYVDPKRQKSTFWTNFPISRQVWSSRKKRMLVTAAIMPDLPSFENSTDLTCARMAIHGSGRFGPLNTSDRTPIPKPRNGYRDWQVPLPTDETADCDVRPYSLCGGPLSESDALYACVTCSRPAGRRSSPLLDAPTARTGRSRTNSEPESTLENSGCVAVNAGIWQGRVFSAIPFNQLVDLVLTTAIYDCHGVQVWQDLFVSRPNYGDGATPPPPPYSSSWIAEIRVKCLPRSRVCFVAAAAAATTAAVKCKNDDSCSANSAMPYYSSITGEDLRPSCRPTVAEQPENQLHRATSPLYQEEPLIHQQQRILSRTPLANAQMRQQSTRSAYDVYSVPNAVALNEPSPSGRVSAVEVSVLASASLAFADDDAQGCALCILPPVPLRSYGLSEVAHLNQAARRSLRARSSYEDSAPDSTGSSASRRRPFLERLYAGIRNHSQGLRFSQPYEEAHSASAEEADENSASLSDEHKGQYRNITVRESIASLRARNALPLFLTDSRYRLPSISSNTFAACIRTEQATSDAVYEGVYWYPNETPGDNADGEFVAEMLPSAAGVNAEAGVYSMAEPTYSGSDAYTEIPDLSHVRPPSRKSGRLDEQRSSVTLPARATELPQDSPTTAALAYDQVDRRSPLICPIQGSLPDHAPNLNRILQEMQGFRHVDSDMDISRAPTPSISSPTRNPPPPPPFCAAPAVPFCVRPATSFAVTAATPSRAAMTPLMERSIEESRTSRSTEPNCSSSHRSETSRRPSASCSYSSAVSSAGGACAIDKAIEELEATSATQAWPSNFSGLTSLEDRRYENLLVNRWGSPA</sequence>
<feature type="compositionally biased region" description="Polar residues" evidence="1">
    <location>
        <begin position="164"/>
        <end position="174"/>
    </location>
</feature>
<name>A0A183T001_SCHSO</name>
<protein>
    <submittedName>
        <fullName evidence="2 4">Uncharacterized protein</fullName>
    </submittedName>
</protein>
<dbReference type="EMBL" id="UYSU01035461">
    <property type="protein sequence ID" value="VDL96184.1"/>
    <property type="molecule type" value="Genomic_DNA"/>
</dbReference>
<evidence type="ECO:0000256" key="1">
    <source>
        <dbReference type="SAM" id="MobiDB-lite"/>
    </source>
</evidence>
<accession>A0A183T001</accession>
<keyword evidence="3" id="KW-1185">Reference proteome</keyword>
<dbReference type="OrthoDB" id="6287022at2759"/>
<feature type="region of interest" description="Disordered" evidence="1">
    <location>
        <begin position="736"/>
        <end position="772"/>
    </location>
</feature>
<organism evidence="4">
    <name type="scientific">Schistocephalus solidus</name>
    <name type="common">Tapeworm</name>
    <dbReference type="NCBI Taxonomy" id="70667"/>
    <lineage>
        <taxon>Eukaryota</taxon>
        <taxon>Metazoa</taxon>
        <taxon>Spiralia</taxon>
        <taxon>Lophotrochozoa</taxon>
        <taxon>Platyhelminthes</taxon>
        <taxon>Cestoda</taxon>
        <taxon>Eucestoda</taxon>
        <taxon>Diphyllobothriidea</taxon>
        <taxon>Diphyllobothriidae</taxon>
        <taxon>Schistocephalus</taxon>
    </lineage>
</organism>
<feature type="region of interest" description="Disordered" evidence="1">
    <location>
        <begin position="468"/>
        <end position="491"/>
    </location>
</feature>
<dbReference type="AlphaFoldDB" id="A0A183T001"/>
<feature type="compositionally biased region" description="Basic and acidic residues" evidence="1">
    <location>
        <begin position="742"/>
        <end position="751"/>
    </location>
</feature>